<dbReference type="InterPro" id="IPR050097">
    <property type="entry name" value="Ferredoxin-NADP_redctase_2"/>
</dbReference>
<dbReference type="InterPro" id="IPR036188">
    <property type="entry name" value="FAD/NAD-bd_sf"/>
</dbReference>
<dbReference type="PROSITE" id="PS51257">
    <property type="entry name" value="PROKAR_LIPOPROTEIN"/>
    <property type="match status" value="1"/>
</dbReference>
<keyword evidence="1" id="KW-0285">Flavoprotein</keyword>
<dbReference type="EMBL" id="JAMSCK010000002">
    <property type="protein sequence ID" value="MCM8569028.1"/>
    <property type="molecule type" value="Genomic_DNA"/>
</dbReference>
<keyword evidence="2" id="KW-0560">Oxidoreductase</keyword>
<dbReference type="PANTHER" id="PTHR48105">
    <property type="entry name" value="THIOREDOXIN REDUCTASE 1-RELATED-RELATED"/>
    <property type="match status" value="1"/>
</dbReference>
<dbReference type="RefSeq" id="WP_252111657.1">
    <property type="nucleotide sequence ID" value="NZ_JAMSCK010000002.1"/>
</dbReference>
<dbReference type="PRINTS" id="PR00368">
    <property type="entry name" value="FADPNR"/>
</dbReference>
<organism evidence="3 4">
    <name type="scientific">Gramella jeungdoensis</name>
    <dbReference type="NCBI Taxonomy" id="708091"/>
    <lineage>
        <taxon>Bacteria</taxon>
        <taxon>Pseudomonadati</taxon>
        <taxon>Bacteroidota</taxon>
        <taxon>Flavobacteriia</taxon>
        <taxon>Flavobacteriales</taxon>
        <taxon>Flavobacteriaceae</taxon>
        <taxon>Christiangramia</taxon>
    </lineage>
</organism>
<keyword evidence="4" id="KW-1185">Reference proteome</keyword>
<dbReference type="NCBIfam" id="TIGR04018">
    <property type="entry name" value="Bthiol_YpdA"/>
    <property type="match status" value="1"/>
</dbReference>
<name>A0ABT0YZX9_9FLAO</name>
<evidence type="ECO:0000256" key="1">
    <source>
        <dbReference type="ARBA" id="ARBA00022630"/>
    </source>
</evidence>
<evidence type="ECO:0000313" key="3">
    <source>
        <dbReference type="EMBL" id="MCM8569028.1"/>
    </source>
</evidence>
<gene>
    <name evidence="3" type="ORF">NE848_06540</name>
</gene>
<proteinExistence type="predicted"/>
<dbReference type="Pfam" id="PF13738">
    <property type="entry name" value="Pyr_redox_3"/>
    <property type="match status" value="1"/>
</dbReference>
<comment type="caution">
    <text evidence="3">The sequence shown here is derived from an EMBL/GenBank/DDBJ whole genome shotgun (WGS) entry which is preliminary data.</text>
</comment>
<dbReference type="Gene3D" id="3.50.50.60">
    <property type="entry name" value="FAD/NAD(P)-binding domain"/>
    <property type="match status" value="1"/>
</dbReference>
<sequence>MQIPENKYEVVIIGGGPIGIACALEAQKKKLSYIILEKGCLVNSLYHYPTNMTFFSTSEKLELDEIPFISNNPKPGKREALEYYRRIATSNSINIKLFEKVTSVKTHSDKTHTVTTTKGDYLAENVIVATGFYDIPNYLGVPGEDLPKVSHYYNDPHYYATQKTLVVGASNSAVDAALEIYRKGGDVTMVVRKPEIGERVKYWVRPDIINRIKEGSIKAYFNSNLKEIKESEVVIDTPDGEDILENDFVLLLTGYRPNFGFLQDMGIKLSTDGRKIPRYNEDTMETNIPGIFLAGVICGGVETHKWFIENSRIHAKMIMDHLSKKEKHQIN</sequence>
<reference evidence="3" key="1">
    <citation type="submission" date="2022-06" db="EMBL/GenBank/DDBJ databases">
        <title>Gramella sediminis sp. nov., isolated from deep-sea sediment of the Indian Ocean.</title>
        <authorList>
            <person name="Yang L."/>
        </authorList>
    </citation>
    <scope>NUCLEOTIDE SEQUENCE</scope>
    <source>
        <strain evidence="3">HMD3159</strain>
    </source>
</reference>
<evidence type="ECO:0000256" key="2">
    <source>
        <dbReference type="ARBA" id="ARBA00023002"/>
    </source>
</evidence>
<protein>
    <submittedName>
        <fullName evidence="3">YpdA family putative bacillithiol disulfide reductase</fullName>
    </submittedName>
</protein>
<dbReference type="InterPro" id="IPR023856">
    <property type="entry name" value="Bdr"/>
</dbReference>
<accession>A0ABT0YZX9</accession>
<dbReference type="SUPFAM" id="SSF51905">
    <property type="entry name" value="FAD/NAD(P)-binding domain"/>
    <property type="match status" value="1"/>
</dbReference>
<dbReference type="Proteomes" id="UP001155077">
    <property type="component" value="Unassembled WGS sequence"/>
</dbReference>
<dbReference type="PRINTS" id="PR00469">
    <property type="entry name" value="PNDRDTASEII"/>
</dbReference>
<evidence type="ECO:0000313" key="4">
    <source>
        <dbReference type="Proteomes" id="UP001155077"/>
    </source>
</evidence>